<name>H8Z2T7_9GAMM</name>
<dbReference type="Gene3D" id="3.30.420.10">
    <property type="entry name" value="Ribonuclease H-like superfamily/Ribonuclease H"/>
    <property type="match status" value="1"/>
</dbReference>
<dbReference type="InterPro" id="IPR036397">
    <property type="entry name" value="RNaseH_sf"/>
</dbReference>
<gene>
    <name evidence="2" type="ORF">Thi970DRAFT_01893</name>
</gene>
<keyword evidence="1" id="KW-0143">Chaperone</keyword>
<dbReference type="HOGENOM" id="CLU_597084_0_0_6"/>
<protein>
    <recommendedName>
        <fullName evidence="4">DnaJ-class molecular chaperone with C-terminal Zn finger domain</fullName>
    </recommendedName>
</protein>
<dbReference type="STRING" id="631362.Thi970DRAFT_01893"/>
<reference evidence="3" key="1">
    <citation type="submission" date="2011-06" db="EMBL/GenBank/DDBJ databases">
        <authorList>
            <consortium name="US DOE Joint Genome Institute (JGI-PGF)"/>
            <person name="Lucas S."/>
            <person name="Han J."/>
            <person name="Lapidus A."/>
            <person name="Cheng J.-F."/>
            <person name="Goodwin L."/>
            <person name="Pitluck S."/>
            <person name="Peters L."/>
            <person name="Land M.L."/>
            <person name="Hauser L."/>
            <person name="Vogl K."/>
            <person name="Liu Z."/>
            <person name="Overmann J."/>
            <person name="Frigaard N.-U."/>
            <person name="Bryant D.A."/>
            <person name="Woyke T.J."/>
        </authorList>
    </citation>
    <scope>NUCLEOTIDE SEQUENCE [LARGE SCALE GENOMIC DNA]</scope>
    <source>
        <strain evidence="3">970</strain>
    </source>
</reference>
<evidence type="ECO:0008006" key="4">
    <source>
        <dbReference type="Google" id="ProtNLM"/>
    </source>
</evidence>
<sequence length="458" mass="53830">MEFDYDRVLLPEWTRLRIPPIGQRGYCALRLTQRLLDPVPAGNCKLQTLRQFYRLPERGAHSALGDVLTLLDLFRVVLLPLLKEHQLNDWDAIVRFSEKEWFPSRIAFGKFKGRLYSDARHDKELQDWLEWLSRSQNKRSSRMGLWYLEQLESFDDTTSSYFTAATAIDLNKSTGVKGEARTGLVIFKDLELEQIRYLINAARERLSDLQVIYARDSNSIGVTQATLFNLLKEDYKKRDELQLLVDFRRRIIEQIMLEGEEGIENIREEFRESKSRAYEEYKEAEILAQSKKSLTEEEQGELKSLARKLTSIFHPDRIMDADVRQTYTKIQQEINIAYKQGNIEKLREIADDPQMYVKRLGYAELDLSEDSELYKLKRLYESLQGMILETLEAIDELRLDPNYELTRLVARRPEYINEIAEMHRCTINKQCKQLSEEAEKLRKEIEDLTGLSISKYSV</sequence>
<dbReference type="InterPro" id="IPR036869">
    <property type="entry name" value="J_dom_sf"/>
</dbReference>
<dbReference type="Proteomes" id="UP000002964">
    <property type="component" value="Unassembled WGS sequence"/>
</dbReference>
<dbReference type="GO" id="GO:0003676">
    <property type="term" value="F:nucleic acid binding"/>
    <property type="evidence" value="ECO:0007669"/>
    <property type="project" value="InterPro"/>
</dbReference>
<dbReference type="AlphaFoldDB" id="H8Z2T7"/>
<proteinExistence type="predicted"/>
<dbReference type="EMBL" id="JH603169">
    <property type="protein sequence ID" value="EIC21673.1"/>
    <property type="molecule type" value="Genomic_DNA"/>
</dbReference>
<dbReference type="SUPFAM" id="SSF53098">
    <property type="entry name" value="Ribonuclease H-like"/>
    <property type="match status" value="1"/>
</dbReference>
<reference evidence="2 3" key="2">
    <citation type="submission" date="2011-11" db="EMBL/GenBank/DDBJ databases">
        <authorList>
            <consortium name="US DOE Joint Genome Institute"/>
            <person name="Lucas S."/>
            <person name="Han J."/>
            <person name="Lapidus A."/>
            <person name="Cheng J.-F."/>
            <person name="Goodwin L."/>
            <person name="Pitluck S."/>
            <person name="Peters L."/>
            <person name="Ovchinnikova G."/>
            <person name="Zhang X."/>
            <person name="Detter J.C."/>
            <person name="Han C."/>
            <person name="Tapia R."/>
            <person name="Land M."/>
            <person name="Hauser L."/>
            <person name="Kyrpides N."/>
            <person name="Ivanova N."/>
            <person name="Pagani I."/>
            <person name="Vogl K."/>
            <person name="Liu Z."/>
            <person name="Overmann J."/>
            <person name="Frigaard N.-U."/>
            <person name="Bryant D."/>
            <person name="Woyke T."/>
        </authorList>
    </citation>
    <scope>NUCLEOTIDE SEQUENCE [LARGE SCALE GENOMIC DNA]</scope>
    <source>
        <strain evidence="2 3">970</strain>
    </source>
</reference>
<dbReference type="SUPFAM" id="SSF46565">
    <property type="entry name" value="Chaperone J-domain"/>
    <property type="match status" value="1"/>
</dbReference>
<evidence type="ECO:0000313" key="2">
    <source>
        <dbReference type="EMBL" id="EIC21673.1"/>
    </source>
</evidence>
<organism evidence="2 3">
    <name type="scientific">Thiorhodovibrio frisius</name>
    <dbReference type="NCBI Taxonomy" id="631362"/>
    <lineage>
        <taxon>Bacteria</taxon>
        <taxon>Pseudomonadati</taxon>
        <taxon>Pseudomonadota</taxon>
        <taxon>Gammaproteobacteria</taxon>
        <taxon>Chromatiales</taxon>
        <taxon>Chromatiaceae</taxon>
        <taxon>Thiorhodovibrio</taxon>
    </lineage>
</organism>
<keyword evidence="3" id="KW-1185">Reference proteome</keyword>
<dbReference type="InterPro" id="IPR012337">
    <property type="entry name" value="RNaseH-like_sf"/>
</dbReference>
<evidence type="ECO:0000256" key="1">
    <source>
        <dbReference type="ARBA" id="ARBA00023186"/>
    </source>
</evidence>
<accession>H8Z2T7</accession>
<evidence type="ECO:0000313" key="3">
    <source>
        <dbReference type="Proteomes" id="UP000002964"/>
    </source>
</evidence>